<evidence type="ECO:0000313" key="1">
    <source>
        <dbReference type="EMBL" id="CAB1424953.1"/>
    </source>
</evidence>
<organism evidence="1 2">
    <name type="scientific">Pleuronectes platessa</name>
    <name type="common">European plaice</name>
    <dbReference type="NCBI Taxonomy" id="8262"/>
    <lineage>
        <taxon>Eukaryota</taxon>
        <taxon>Metazoa</taxon>
        <taxon>Chordata</taxon>
        <taxon>Craniata</taxon>
        <taxon>Vertebrata</taxon>
        <taxon>Euteleostomi</taxon>
        <taxon>Actinopterygii</taxon>
        <taxon>Neopterygii</taxon>
        <taxon>Teleostei</taxon>
        <taxon>Neoteleostei</taxon>
        <taxon>Acanthomorphata</taxon>
        <taxon>Carangaria</taxon>
        <taxon>Pleuronectiformes</taxon>
        <taxon>Pleuronectoidei</taxon>
        <taxon>Pleuronectidae</taxon>
        <taxon>Pleuronectes</taxon>
    </lineage>
</organism>
<name>A0A9N7YGM2_PLEPL</name>
<comment type="caution">
    <text evidence="1">The sequence shown here is derived from an EMBL/GenBank/DDBJ whole genome shotgun (WGS) entry which is preliminary data.</text>
</comment>
<reference evidence="1" key="1">
    <citation type="submission" date="2020-03" db="EMBL/GenBank/DDBJ databases">
        <authorList>
            <person name="Weist P."/>
        </authorList>
    </citation>
    <scope>NUCLEOTIDE SEQUENCE</scope>
</reference>
<gene>
    <name evidence="1" type="ORF">PLEPLA_LOCUS12882</name>
</gene>
<dbReference type="EMBL" id="CADEAL010000768">
    <property type="protein sequence ID" value="CAB1424953.1"/>
    <property type="molecule type" value="Genomic_DNA"/>
</dbReference>
<dbReference type="Proteomes" id="UP001153269">
    <property type="component" value="Unassembled WGS sequence"/>
</dbReference>
<accession>A0A9N7YGM2</accession>
<sequence>MAVQRLSAWQEFCELRYLTSLPRVLARRRGGLIVPNQDIVSPTEIKLKYPREESCHHLESDDEECVISSLPCNTEINTAAQSDVSVDLLQHDGLHAYLNSRTPDGD</sequence>
<dbReference type="AlphaFoldDB" id="A0A9N7YGM2"/>
<protein>
    <submittedName>
        <fullName evidence="1">Uncharacterized protein</fullName>
    </submittedName>
</protein>
<evidence type="ECO:0000313" key="2">
    <source>
        <dbReference type="Proteomes" id="UP001153269"/>
    </source>
</evidence>
<keyword evidence="2" id="KW-1185">Reference proteome</keyword>
<proteinExistence type="predicted"/>